<name>A0A438CSV6_VITVI</name>
<dbReference type="AlphaFoldDB" id="A0A438CSV6"/>
<evidence type="ECO:0000256" key="1">
    <source>
        <dbReference type="SAM" id="MobiDB-lite"/>
    </source>
</evidence>
<evidence type="ECO:0000313" key="3">
    <source>
        <dbReference type="Proteomes" id="UP000288805"/>
    </source>
</evidence>
<reference evidence="2 3" key="1">
    <citation type="journal article" date="2018" name="PLoS Genet.">
        <title>Population sequencing reveals clonal diversity and ancestral inbreeding in the grapevine cultivar Chardonnay.</title>
        <authorList>
            <person name="Roach M.J."/>
            <person name="Johnson D.L."/>
            <person name="Bohlmann J."/>
            <person name="van Vuuren H.J."/>
            <person name="Jones S.J."/>
            <person name="Pretorius I.S."/>
            <person name="Schmidt S.A."/>
            <person name="Borneman A.R."/>
        </authorList>
    </citation>
    <scope>NUCLEOTIDE SEQUENCE [LARGE SCALE GENOMIC DNA]</scope>
    <source>
        <strain evidence="3">cv. Chardonnay</strain>
        <tissue evidence="2">Leaf</tissue>
    </source>
</reference>
<accession>A0A438CSV6</accession>
<comment type="caution">
    <text evidence="2">The sequence shown here is derived from an EMBL/GenBank/DDBJ whole genome shotgun (WGS) entry which is preliminary data.</text>
</comment>
<proteinExistence type="predicted"/>
<evidence type="ECO:0000313" key="2">
    <source>
        <dbReference type="EMBL" id="RVW26285.1"/>
    </source>
</evidence>
<protein>
    <recommendedName>
        <fullName evidence="4">Retrotransposon gag domain-containing protein</fullName>
    </recommendedName>
</protein>
<gene>
    <name evidence="2" type="ORF">CK203_105952</name>
</gene>
<dbReference type="EMBL" id="QGNW01002022">
    <property type="protein sequence ID" value="RVW26285.1"/>
    <property type="molecule type" value="Genomic_DNA"/>
</dbReference>
<sequence length="783" mass="88100">MQGSACVEVMTTLHRSAPSLRRRAEGCVPSEDPPIRTPSLHVGASEGFQSLCGYTSDLAFPLFSLQLRVLGDRYEFEYGWITFRLVALVWSICSPGLGSVPWVSGIEVDSYLWVAIVRFTVSSDWLAYRLCGFDSGGIDQFELEDGYSAELEQRIRQMRDPDEMIPWDDPWRCASGHFANRFQDAGYREIYGFAHFVPIVIERPDTEMVRFIRVISSENLGRLSTGVSETVFLQRERAAEMIERPIERDQMSMFLRSLHPRFARHLTGVPFQDFRSLVQALFDVDDGISRGLWPDIIPSLDTEGKGVSDHLRAMETYVMRIFIIDDLIIIPMRGHCRYSGVILTLTASSSSFSLSSILLCILILSRCDLHFIFRRPQTSIPRHEQSRPHRRRQRTYSDLEMPLDRAFERLRATGFLVPLAPRPPPSTLPPRFRAHEFCAYHQMAGHRTDYCASLRHTIQDLIDSGAVSLPISTTDTDLGSYMTADSFPVYSTNAVPPPSGLYHHLAIRVRTLCFESSPYCLIFRMIVLDSFSIMTGPRAEIDGMMVMIFSEYIEIRLLQLRFTMSDEIAPITLTTLYEMMVDLTRRVERIELILSGHPSSSRGAPGVAMPSLPHLTSSTPATLGASHPRSRPHSMFQQHSSSISLATPTRPPPQFRGPPVVTVPQDRFPPHRRCRRHFSDLSAPLSGVFETLQAMGFLAPLAPRALPDPVPPQFRIDLYCAFHQSVGHHTDRCTALRHAIQDIVDSGTFGHPQSDMSLISTPAQAMHADAPSPAVPDLIDLGD</sequence>
<evidence type="ECO:0008006" key="4">
    <source>
        <dbReference type="Google" id="ProtNLM"/>
    </source>
</evidence>
<dbReference type="Proteomes" id="UP000288805">
    <property type="component" value="Unassembled WGS sequence"/>
</dbReference>
<feature type="region of interest" description="Disordered" evidence="1">
    <location>
        <begin position="598"/>
        <end position="668"/>
    </location>
</feature>
<feature type="compositionally biased region" description="Polar residues" evidence="1">
    <location>
        <begin position="635"/>
        <end position="646"/>
    </location>
</feature>
<organism evidence="2 3">
    <name type="scientific">Vitis vinifera</name>
    <name type="common">Grape</name>
    <dbReference type="NCBI Taxonomy" id="29760"/>
    <lineage>
        <taxon>Eukaryota</taxon>
        <taxon>Viridiplantae</taxon>
        <taxon>Streptophyta</taxon>
        <taxon>Embryophyta</taxon>
        <taxon>Tracheophyta</taxon>
        <taxon>Spermatophyta</taxon>
        <taxon>Magnoliopsida</taxon>
        <taxon>eudicotyledons</taxon>
        <taxon>Gunneridae</taxon>
        <taxon>Pentapetalae</taxon>
        <taxon>rosids</taxon>
        <taxon>Vitales</taxon>
        <taxon>Vitaceae</taxon>
        <taxon>Viteae</taxon>
        <taxon>Vitis</taxon>
    </lineage>
</organism>